<proteinExistence type="inferred from homology"/>
<evidence type="ECO:0000256" key="1">
    <source>
        <dbReference type="ARBA" id="ARBA00007557"/>
    </source>
</evidence>
<reference evidence="10 11" key="1">
    <citation type="journal article" date="2018" name="Int. J. Syst. Evol. Microbiol.">
        <title>Mesosutterella multiformis gen. nov., sp. nov., a member of the family Sutterellaceae and Sutterella megalosphaeroides sp. nov., isolated from human faeces.</title>
        <authorList>
            <person name="Sakamoto M."/>
            <person name="Ikeyama N."/>
            <person name="Kunihiro T."/>
            <person name="Iino T."/>
            <person name="Yuki M."/>
            <person name="Ohkuma M."/>
        </authorList>
    </citation>
    <scope>NUCLEOTIDE SEQUENCE [LARGE SCALE GENOMIC DNA]</scope>
    <source>
        <strain evidence="10 11">4NBBH2</strain>
    </source>
</reference>
<dbReference type="RefSeq" id="WP_116269368.1">
    <property type="nucleotide sequence ID" value="NZ_BGZJ01000001.1"/>
</dbReference>
<dbReference type="CDD" id="cd01714">
    <property type="entry name" value="ETF_beta"/>
    <property type="match status" value="1"/>
</dbReference>
<evidence type="ECO:0000256" key="8">
    <source>
        <dbReference type="ARBA" id="ARBA00049933"/>
    </source>
</evidence>
<dbReference type="InterPro" id="IPR014729">
    <property type="entry name" value="Rossmann-like_a/b/a_fold"/>
</dbReference>
<dbReference type="GO" id="GO:0009055">
    <property type="term" value="F:electron transfer activity"/>
    <property type="evidence" value="ECO:0007669"/>
    <property type="project" value="InterPro"/>
</dbReference>
<evidence type="ECO:0000256" key="7">
    <source>
        <dbReference type="ARBA" id="ARBA00042002"/>
    </source>
</evidence>
<dbReference type="OrthoDB" id="9781325at2"/>
<comment type="subunit">
    <text evidence="2">Heterodimer of an alpha and a beta subunit.</text>
</comment>
<keyword evidence="4" id="KW-0813">Transport</keyword>
<evidence type="ECO:0000256" key="4">
    <source>
        <dbReference type="ARBA" id="ARBA00022448"/>
    </source>
</evidence>
<evidence type="ECO:0000313" key="11">
    <source>
        <dbReference type="Proteomes" id="UP000266091"/>
    </source>
</evidence>
<dbReference type="Pfam" id="PF01012">
    <property type="entry name" value="ETF"/>
    <property type="match status" value="1"/>
</dbReference>
<keyword evidence="5" id="KW-0249">Electron transport</keyword>
<dbReference type="InterPro" id="IPR014730">
    <property type="entry name" value="ETF_a/b_N"/>
</dbReference>
<name>A0A388S9E3_9BURK</name>
<sequence>MKVLVAVKRVVDYNVKVHALPDGSGLDIDKKPMVKRSMNPFDEIAVEASVQLKEAGKADEVVAVTIGDAKAVDTLRVALAMGADRGIHVKTDAALEPLAVARILAAVIGKENPDVIAFGKQAIDDDAAQTGAMTTALLDLPFGPNADKIALEDGALVVSSQTGDGTEVRALTLPAAFAADLRLAEPRYVTLPSMMKARKKPVETIEAASLGTDTAPKLTVTAYEAPAARKAGVKVSSVAELVDKLRNEAKVL</sequence>
<evidence type="ECO:0000313" key="10">
    <source>
        <dbReference type="EMBL" id="GBO92866.1"/>
    </source>
</evidence>
<organism evidence="10 11">
    <name type="scientific">Mesosutterella multiformis</name>
    <dbReference type="NCBI Taxonomy" id="2259133"/>
    <lineage>
        <taxon>Bacteria</taxon>
        <taxon>Pseudomonadati</taxon>
        <taxon>Pseudomonadota</taxon>
        <taxon>Betaproteobacteria</taxon>
        <taxon>Burkholderiales</taxon>
        <taxon>Sutterellaceae</taxon>
        <taxon>Mesosutterella</taxon>
    </lineage>
</organism>
<comment type="function">
    <text evidence="6">The electron transfer flavoprotein serves as a specific electron acceptor for other dehydrogenases. It transfers the electrons to the main respiratory chain via ETF-ubiquinone oxidoreductase (ETF dehydrogenase).</text>
</comment>
<dbReference type="InterPro" id="IPR033948">
    <property type="entry name" value="ETF_beta_N"/>
</dbReference>
<dbReference type="FunFam" id="3.40.50.620:FF:000011">
    <property type="entry name" value="Electron transfer flavoprotein subunit beta"/>
    <property type="match status" value="1"/>
</dbReference>
<dbReference type="EMBL" id="BGZJ01000001">
    <property type="protein sequence ID" value="GBO92866.1"/>
    <property type="molecule type" value="Genomic_DNA"/>
</dbReference>
<dbReference type="SUPFAM" id="SSF52402">
    <property type="entry name" value="Adenine nucleotide alpha hydrolases-like"/>
    <property type="match status" value="1"/>
</dbReference>
<comment type="caution">
    <text evidence="10">The sequence shown here is derived from an EMBL/GenBank/DDBJ whole genome shotgun (WGS) entry which is preliminary data.</text>
</comment>
<evidence type="ECO:0000259" key="9">
    <source>
        <dbReference type="SMART" id="SM00893"/>
    </source>
</evidence>
<protein>
    <recommendedName>
        <fullName evidence="3">Electron transfer flavoprotein subunit beta</fullName>
    </recommendedName>
    <alternativeName>
        <fullName evidence="7">Electron transfer flavoprotein small subunit</fullName>
    </alternativeName>
</protein>
<evidence type="ECO:0000256" key="6">
    <source>
        <dbReference type="ARBA" id="ARBA00025649"/>
    </source>
</evidence>
<dbReference type="Proteomes" id="UP000266091">
    <property type="component" value="Unassembled WGS sequence"/>
</dbReference>
<dbReference type="PANTHER" id="PTHR21294:SF8">
    <property type="entry name" value="ELECTRON TRANSFER FLAVOPROTEIN SUBUNIT BETA"/>
    <property type="match status" value="1"/>
</dbReference>
<dbReference type="PIRSF" id="PIRSF000090">
    <property type="entry name" value="Beta-ETF"/>
    <property type="match status" value="1"/>
</dbReference>
<comment type="cofactor">
    <cofactor evidence="8">
        <name>AMP</name>
        <dbReference type="ChEBI" id="CHEBI:456215"/>
    </cofactor>
</comment>
<gene>
    <name evidence="10" type="ORF">MESMUL_02200</name>
</gene>
<feature type="domain" description="Electron transfer flavoprotein alpha/beta-subunit N-terminal" evidence="9">
    <location>
        <begin position="23"/>
        <end position="214"/>
    </location>
</feature>
<keyword evidence="11" id="KW-1185">Reference proteome</keyword>
<dbReference type="AlphaFoldDB" id="A0A388S9E3"/>
<evidence type="ECO:0000256" key="2">
    <source>
        <dbReference type="ARBA" id="ARBA00011355"/>
    </source>
</evidence>
<dbReference type="SMART" id="SM00893">
    <property type="entry name" value="ETF"/>
    <property type="match status" value="1"/>
</dbReference>
<dbReference type="PANTHER" id="PTHR21294">
    <property type="entry name" value="ELECTRON TRANSFER FLAVOPROTEIN BETA-SUBUNIT"/>
    <property type="match status" value="1"/>
</dbReference>
<dbReference type="Gene3D" id="3.40.50.620">
    <property type="entry name" value="HUPs"/>
    <property type="match status" value="1"/>
</dbReference>
<evidence type="ECO:0000256" key="5">
    <source>
        <dbReference type="ARBA" id="ARBA00022982"/>
    </source>
</evidence>
<evidence type="ECO:0000256" key="3">
    <source>
        <dbReference type="ARBA" id="ARBA00016797"/>
    </source>
</evidence>
<dbReference type="GO" id="GO:0046395">
    <property type="term" value="P:carboxylic acid catabolic process"/>
    <property type="evidence" value="ECO:0007669"/>
    <property type="project" value="UniProtKB-ARBA"/>
</dbReference>
<dbReference type="InterPro" id="IPR012255">
    <property type="entry name" value="ETF_b"/>
</dbReference>
<comment type="similarity">
    <text evidence="1">Belongs to the ETF beta-subunit/FixA family.</text>
</comment>
<accession>A0A388S9E3</accession>